<dbReference type="RefSeq" id="WP_306831892.1">
    <property type="nucleotide sequence ID" value="NZ_JAUSRA010000001.1"/>
</dbReference>
<dbReference type="InterPro" id="IPR039425">
    <property type="entry name" value="RNA_pol_sigma-70-like"/>
</dbReference>
<evidence type="ECO:0000256" key="1">
    <source>
        <dbReference type="ARBA" id="ARBA00010641"/>
    </source>
</evidence>
<reference evidence="8 9" key="1">
    <citation type="submission" date="2023-07" db="EMBL/GenBank/DDBJ databases">
        <title>Sequencing the genomes of 1000 actinobacteria strains.</title>
        <authorList>
            <person name="Klenk H.-P."/>
        </authorList>
    </citation>
    <scope>NUCLEOTIDE SEQUENCE [LARGE SCALE GENOMIC DNA]</scope>
    <source>
        <strain evidence="8 9">DSM 44710</strain>
    </source>
</reference>
<name>A0ABT9MWJ0_9ACTN</name>
<dbReference type="CDD" id="cd06171">
    <property type="entry name" value="Sigma70_r4"/>
    <property type="match status" value="1"/>
</dbReference>
<feature type="domain" description="RNA polymerase sigma factor 70 region 4 type 2" evidence="7">
    <location>
        <begin position="137"/>
        <end position="188"/>
    </location>
</feature>
<dbReference type="InterPro" id="IPR014284">
    <property type="entry name" value="RNA_pol_sigma-70_dom"/>
</dbReference>
<evidence type="ECO:0000256" key="5">
    <source>
        <dbReference type="ARBA" id="ARBA00023163"/>
    </source>
</evidence>
<evidence type="ECO:0000259" key="6">
    <source>
        <dbReference type="Pfam" id="PF04542"/>
    </source>
</evidence>
<evidence type="ECO:0000313" key="9">
    <source>
        <dbReference type="Proteomes" id="UP001240984"/>
    </source>
</evidence>
<dbReference type="Proteomes" id="UP001240984">
    <property type="component" value="Unassembled WGS sequence"/>
</dbReference>
<keyword evidence="3" id="KW-0731">Sigma factor</keyword>
<dbReference type="Pfam" id="PF08281">
    <property type="entry name" value="Sigma70_r4_2"/>
    <property type="match status" value="1"/>
</dbReference>
<evidence type="ECO:0000256" key="4">
    <source>
        <dbReference type="ARBA" id="ARBA00023125"/>
    </source>
</evidence>
<comment type="caution">
    <text evidence="8">The sequence shown here is derived from an EMBL/GenBank/DDBJ whole genome shotgun (WGS) entry which is preliminary data.</text>
</comment>
<organism evidence="8 9">
    <name type="scientific">Catenuloplanes nepalensis</name>
    <dbReference type="NCBI Taxonomy" id="587533"/>
    <lineage>
        <taxon>Bacteria</taxon>
        <taxon>Bacillati</taxon>
        <taxon>Actinomycetota</taxon>
        <taxon>Actinomycetes</taxon>
        <taxon>Micromonosporales</taxon>
        <taxon>Micromonosporaceae</taxon>
        <taxon>Catenuloplanes</taxon>
    </lineage>
</organism>
<evidence type="ECO:0000256" key="2">
    <source>
        <dbReference type="ARBA" id="ARBA00023015"/>
    </source>
</evidence>
<dbReference type="InterPro" id="IPR036388">
    <property type="entry name" value="WH-like_DNA-bd_sf"/>
</dbReference>
<dbReference type="PANTHER" id="PTHR43133">
    <property type="entry name" value="RNA POLYMERASE ECF-TYPE SIGMA FACTO"/>
    <property type="match status" value="1"/>
</dbReference>
<dbReference type="Gene3D" id="1.10.10.10">
    <property type="entry name" value="Winged helix-like DNA-binding domain superfamily/Winged helix DNA-binding domain"/>
    <property type="match status" value="1"/>
</dbReference>
<dbReference type="PANTHER" id="PTHR43133:SF50">
    <property type="entry name" value="ECF RNA POLYMERASE SIGMA FACTOR SIGM"/>
    <property type="match status" value="1"/>
</dbReference>
<evidence type="ECO:0000313" key="8">
    <source>
        <dbReference type="EMBL" id="MDP9795802.1"/>
    </source>
</evidence>
<dbReference type="InterPro" id="IPR007627">
    <property type="entry name" value="RNA_pol_sigma70_r2"/>
</dbReference>
<dbReference type="InterPro" id="IPR013249">
    <property type="entry name" value="RNA_pol_sigma70_r4_t2"/>
</dbReference>
<gene>
    <name evidence="8" type="ORF">J2S43_004314</name>
</gene>
<evidence type="ECO:0000259" key="7">
    <source>
        <dbReference type="Pfam" id="PF08281"/>
    </source>
</evidence>
<accession>A0ABT9MWJ0</accession>
<dbReference type="SUPFAM" id="SSF88946">
    <property type="entry name" value="Sigma2 domain of RNA polymerase sigma factors"/>
    <property type="match status" value="1"/>
</dbReference>
<proteinExistence type="inferred from homology"/>
<dbReference type="NCBIfam" id="TIGR02983">
    <property type="entry name" value="SigE-fam_strep"/>
    <property type="match status" value="1"/>
</dbReference>
<dbReference type="InterPro" id="IPR013324">
    <property type="entry name" value="RNA_pol_sigma_r3/r4-like"/>
</dbReference>
<evidence type="ECO:0000256" key="3">
    <source>
        <dbReference type="ARBA" id="ARBA00023082"/>
    </source>
</evidence>
<keyword evidence="9" id="KW-1185">Reference proteome</keyword>
<protein>
    <submittedName>
        <fullName evidence="8">RNA polymerase sigma-70 factor (Sigma-E family)</fullName>
    </submittedName>
</protein>
<dbReference type="Pfam" id="PF04542">
    <property type="entry name" value="Sigma70_r2"/>
    <property type="match status" value="1"/>
</dbReference>
<keyword evidence="5" id="KW-0804">Transcription</keyword>
<keyword evidence="4" id="KW-0238">DNA-binding</keyword>
<dbReference type="InterPro" id="IPR014325">
    <property type="entry name" value="RNA_pol_sigma-E_actinobac"/>
</dbReference>
<dbReference type="SUPFAM" id="SSF88659">
    <property type="entry name" value="Sigma3 and sigma4 domains of RNA polymerase sigma factors"/>
    <property type="match status" value="1"/>
</dbReference>
<sequence>MTFAIRSSWPPLLRLLRSMTSGTPASRGGSPGDAGVPEINVLYHARRLSLVRLAVLLVDDLETAEDVVQDAFAALYRRHGPDLRGLADPHAYLTTAVLNAARSALRRRRTVRAWVPPVPPPSPAAEDEALRAEGDTELLAALTRLTIRQRQVLVLRYWSDMSEAEIAETLRISRGTVKSTASRALAALRDELPEPRR</sequence>
<keyword evidence="2" id="KW-0805">Transcription regulation</keyword>
<feature type="domain" description="RNA polymerase sigma-70 region 2" evidence="6">
    <location>
        <begin position="43"/>
        <end position="109"/>
    </location>
</feature>
<dbReference type="Gene3D" id="1.10.1740.10">
    <property type="match status" value="1"/>
</dbReference>
<dbReference type="InterPro" id="IPR013325">
    <property type="entry name" value="RNA_pol_sigma_r2"/>
</dbReference>
<comment type="similarity">
    <text evidence="1">Belongs to the sigma-70 factor family. ECF subfamily.</text>
</comment>
<dbReference type="EMBL" id="JAUSRA010000001">
    <property type="protein sequence ID" value="MDP9795802.1"/>
    <property type="molecule type" value="Genomic_DNA"/>
</dbReference>
<dbReference type="NCBIfam" id="TIGR02937">
    <property type="entry name" value="sigma70-ECF"/>
    <property type="match status" value="1"/>
</dbReference>